<feature type="compositionally biased region" description="Polar residues" evidence="1">
    <location>
        <begin position="47"/>
        <end position="57"/>
    </location>
</feature>
<name>A0AAI9V3S4_9PEZI</name>
<protein>
    <submittedName>
        <fullName evidence="2">Uncharacterized protein</fullName>
    </submittedName>
</protein>
<keyword evidence="3" id="KW-1185">Reference proteome</keyword>
<gene>
    <name evidence="2" type="ORF">CMEL01_00763</name>
</gene>
<evidence type="ECO:0000313" key="2">
    <source>
        <dbReference type="EMBL" id="KAK1468996.1"/>
    </source>
</evidence>
<dbReference type="Proteomes" id="UP001239795">
    <property type="component" value="Unassembled WGS sequence"/>
</dbReference>
<accession>A0AAI9V3S4</accession>
<reference evidence="2 3" key="1">
    <citation type="submission" date="2016-10" db="EMBL/GenBank/DDBJ databases">
        <title>The genome sequence of Colletotrichum fioriniae PJ7.</title>
        <authorList>
            <person name="Baroncelli R."/>
        </authorList>
    </citation>
    <scope>NUCLEOTIDE SEQUENCE [LARGE SCALE GENOMIC DNA]</scope>
    <source>
        <strain evidence="2">Col 31</strain>
    </source>
</reference>
<evidence type="ECO:0000256" key="1">
    <source>
        <dbReference type="SAM" id="MobiDB-lite"/>
    </source>
</evidence>
<dbReference type="AlphaFoldDB" id="A0AAI9V3S4"/>
<comment type="caution">
    <text evidence="2">The sequence shown here is derived from an EMBL/GenBank/DDBJ whole genome shotgun (WGS) entry which is preliminary data.</text>
</comment>
<evidence type="ECO:0000313" key="3">
    <source>
        <dbReference type="Proteomes" id="UP001239795"/>
    </source>
</evidence>
<sequence length="57" mass="6183">MRAELYLERDCGGELHEGRGKITSLELVPTSPSTQREKPGKLRAIAKTQNDGRSGGS</sequence>
<proteinExistence type="predicted"/>
<dbReference type="EMBL" id="MLGG01000001">
    <property type="protein sequence ID" value="KAK1468996.1"/>
    <property type="molecule type" value="Genomic_DNA"/>
</dbReference>
<organism evidence="2 3">
    <name type="scientific">Colletotrichum melonis</name>
    <dbReference type="NCBI Taxonomy" id="1209925"/>
    <lineage>
        <taxon>Eukaryota</taxon>
        <taxon>Fungi</taxon>
        <taxon>Dikarya</taxon>
        <taxon>Ascomycota</taxon>
        <taxon>Pezizomycotina</taxon>
        <taxon>Sordariomycetes</taxon>
        <taxon>Hypocreomycetidae</taxon>
        <taxon>Glomerellales</taxon>
        <taxon>Glomerellaceae</taxon>
        <taxon>Colletotrichum</taxon>
        <taxon>Colletotrichum acutatum species complex</taxon>
    </lineage>
</organism>
<feature type="region of interest" description="Disordered" evidence="1">
    <location>
        <begin position="27"/>
        <end position="57"/>
    </location>
</feature>